<protein>
    <submittedName>
        <fullName evidence="2">Uncharacterized protein</fullName>
    </submittedName>
</protein>
<dbReference type="EMBL" id="FWDM01000018">
    <property type="protein sequence ID" value="SLM12477.1"/>
    <property type="molecule type" value="Genomic_DNA"/>
</dbReference>
<keyword evidence="1" id="KW-1133">Transmembrane helix</keyword>
<proteinExistence type="predicted"/>
<name>A0A3P3XIV5_9SPIR</name>
<feature type="transmembrane region" description="Helical" evidence="1">
    <location>
        <begin position="46"/>
        <end position="67"/>
    </location>
</feature>
<organism evidence="2">
    <name type="scientific">uncultured spirochete</name>
    <dbReference type="NCBI Taxonomy" id="156406"/>
    <lineage>
        <taxon>Bacteria</taxon>
        <taxon>Pseudomonadati</taxon>
        <taxon>Spirochaetota</taxon>
        <taxon>Spirochaetia</taxon>
        <taxon>Spirochaetales</taxon>
        <taxon>environmental samples</taxon>
    </lineage>
</organism>
<keyword evidence="1" id="KW-0472">Membrane</keyword>
<dbReference type="SUPFAM" id="SSF82549">
    <property type="entry name" value="DAK1/DegV-like"/>
    <property type="match status" value="1"/>
</dbReference>
<keyword evidence="1" id="KW-0812">Transmembrane</keyword>
<reference evidence="2" key="1">
    <citation type="submission" date="2017-02" db="EMBL/GenBank/DDBJ databases">
        <authorList>
            <person name="Regsiter A."/>
            <person name="William W."/>
        </authorList>
    </citation>
    <scope>NUCLEOTIDE SEQUENCE</scope>
    <source>
        <strain evidence="2">Bib</strain>
    </source>
</reference>
<sequence>MSSAEKKEIYLKDALKDAAMSSAPSFPDFADVYRKAEQRPRKVRRIAFSAAITAVAAAASFWIGIAWNSQTSRDIALIDSWTVSAAPVAVSVSTTQGAQNEIVLTAYQTSPVNLFVQDLWESSAGTGL</sequence>
<accession>A0A3P3XIV5</accession>
<evidence type="ECO:0000256" key="1">
    <source>
        <dbReference type="SAM" id="Phobius"/>
    </source>
</evidence>
<dbReference type="AlphaFoldDB" id="A0A3P3XIV5"/>
<evidence type="ECO:0000313" key="2">
    <source>
        <dbReference type="EMBL" id="SLM12477.1"/>
    </source>
</evidence>
<gene>
    <name evidence="2" type="ORF">SPIROBIBN47_250056</name>
</gene>